<name>A0A0B1S461_OESDE</name>
<organism evidence="1 2">
    <name type="scientific">Oesophagostomum dentatum</name>
    <name type="common">Nodular worm</name>
    <dbReference type="NCBI Taxonomy" id="61180"/>
    <lineage>
        <taxon>Eukaryota</taxon>
        <taxon>Metazoa</taxon>
        <taxon>Ecdysozoa</taxon>
        <taxon>Nematoda</taxon>
        <taxon>Chromadorea</taxon>
        <taxon>Rhabditida</taxon>
        <taxon>Rhabditina</taxon>
        <taxon>Rhabditomorpha</taxon>
        <taxon>Strongyloidea</taxon>
        <taxon>Strongylidae</taxon>
        <taxon>Oesophagostomum</taxon>
    </lineage>
</organism>
<keyword evidence="2" id="KW-1185">Reference proteome</keyword>
<proteinExistence type="predicted"/>
<sequence>MFAMQTLNIVWNGIAVWRPVQRRAGKQARNKTQKLLNFALRAHISKITRLHLNSIFKLIRGGTAVNRYEATNALAVTLE</sequence>
<evidence type="ECO:0008006" key="3">
    <source>
        <dbReference type="Google" id="ProtNLM"/>
    </source>
</evidence>
<dbReference type="AlphaFoldDB" id="A0A0B1S461"/>
<evidence type="ECO:0000313" key="1">
    <source>
        <dbReference type="EMBL" id="KHJ78641.1"/>
    </source>
</evidence>
<protein>
    <recommendedName>
        <fullName evidence="3">Transposase</fullName>
    </recommendedName>
</protein>
<dbReference type="Proteomes" id="UP000053660">
    <property type="component" value="Unassembled WGS sequence"/>
</dbReference>
<dbReference type="EMBL" id="KN609573">
    <property type="protein sequence ID" value="KHJ78641.1"/>
    <property type="molecule type" value="Genomic_DNA"/>
</dbReference>
<reference evidence="1 2" key="1">
    <citation type="submission" date="2014-03" db="EMBL/GenBank/DDBJ databases">
        <title>Draft genome of the hookworm Oesophagostomum dentatum.</title>
        <authorList>
            <person name="Mitreva M."/>
        </authorList>
    </citation>
    <scope>NUCLEOTIDE SEQUENCE [LARGE SCALE GENOMIC DNA]</scope>
    <source>
        <strain evidence="1 2">OD-Hann</strain>
    </source>
</reference>
<gene>
    <name evidence="1" type="ORF">OESDEN_21736</name>
</gene>
<accession>A0A0B1S461</accession>
<evidence type="ECO:0000313" key="2">
    <source>
        <dbReference type="Proteomes" id="UP000053660"/>
    </source>
</evidence>